<proteinExistence type="predicted"/>
<evidence type="ECO:0008006" key="3">
    <source>
        <dbReference type="Google" id="ProtNLM"/>
    </source>
</evidence>
<dbReference type="Pfam" id="PF13759">
    <property type="entry name" value="2OG-FeII_Oxy_5"/>
    <property type="match status" value="1"/>
</dbReference>
<reference evidence="1 2" key="1">
    <citation type="submission" date="2017-07" db="EMBL/GenBank/DDBJ databases">
        <title>Niveispirillum cyanobacteriorum sp. nov., isolated from cyanobacterial aggregates in a eutrophic lake.</title>
        <authorList>
            <person name="Cai H."/>
        </authorList>
    </citation>
    <scope>NUCLEOTIDE SEQUENCE [LARGE SCALE GENOMIC DNA]</scope>
    <source>
        <strain evidence="2">TH1-14</strain>
    </source>
</reference>
<dbReference type="Gene3D" id="2.60.120.620">
    <property type="entry name" value="q2cbj1_9rhob like domain"/>
    <property type="match status" value="1"/>
</dbReference>
<dbReference type="RefSeq" id="WP_094452956.1">
    <property type="nucleotide sequence ID" value="NZ_NOXU01000015.1"/>
</dbReference>
<comment type="caution">
    <text evidence="1">The sequence shown here is derived from an EMBL/GenBank/DDBJ whole genome shotgun (WGS) entry which is preliminary data.</text>
</comment>
<dbReference type="AlphaFoldDB" id="A0A255Z8X9"/>
<dbReference type="InterPro" id="IPR012668">
    <property type="entry name" value="CHP02466"/>
</dbReference>
<gene>
    <name evidence="1" type="ORF">CHU95_01320</name>
</gene>
<keyword evidence="2" id="KW-1185">Reference proteome</keyword>
<protein>
    <recommendedName>
        <fullName evidence="3">Fe2OG dioxygenase domain-containing protein</fullName>
    </recommendedName>
</protein>
<name>A0A255Z8X9_9PROT</name>
<evidence type="ECO:0000313" key="2">
    <source>
        <dbReference type="Proteomes" id="UP000216998"/>
    </source>
</evidence>
<dbReference type="OrthoDB" id="9783136at2"/>
<dbReference type="EMBL" id="NOXU01000015">
    <property type="protein sequence ID" value="OYQ37364.1"/>
    <property type="molecule type" value="Genomic_DNA"/>
</dbReference>
<evidence type="ECO:0000313" key="1">
    <source>
        <dbReference type="EMBL" id="OYQ37364.1"/>
    </source>
</evidence>
<sequence>MTEPSAPQIDTLFVTRLYRAELDGMEAMNDELAACCRSAAEDDIAGQKWSAKNGYTGYTSYASLDDLPWRFPAVKSLKSHLDRHAKAFAKLQEWNLGDKKLELDSLWINVLDPGGFHGSHIHPNSVISGTYYVEIPDGASSIRFEDPRLALMMASPPRKPKAARELLHSIPVTPKAGTLMMWESWLRHEVVLNQAESERISISFNYAWR</sequence>
<accession>A0A255Z8X9</accession>
<dbReference type="Proteomes" id="UP000216998">
    <property type="component" value="Unassembled WGS sequence"/>
</dbReference>
<dbReference type="NCBIfam" id="TIGR02466">
    <property type="entry name" value="TIGR02466 family protein"/>
    <property type="match status" value="1"/>
</dbReference>
<organism evidence="1 2">
    <name type="scientific">Niveispirillum lacus</name>
    <dbReference type="NCBI Taxonomy" id="1981099"/>
    <lineage>
        <taxon>Bacteria</taxon>
        <taxon>Pseudomonadati</taxon>
        <taxon>Pseudomonadota</taxon>
        <taxon>Alphaproteobacteria</taxon>
        <taxon>Rhodospirillales</taxon>
        <taxon>Azospirillaceae</taxon>
        <taxon>Niveispirillum</taxon>
    </lineage>
</organism>